<evidence type="ECO:0000259" key="2">
    <source>
        <dbReference type="Pfam" id="PF18602"/>
    </source>
</evidence>
<dbReference type="RefSeq" id="WP_163652500.1">
    <property type="nucleotide sequence ID" value="NZ_JAAGRN010000003.1"/>
</dbReference>
<dbReference type="InterPro" id="IPR041238">
    <property type="entry name" value="Rap1a"/>
</dbReference>
<feature type="signal peptide" evidence="1">
    <location>
        <begin position="1"/>
        <end position="21"/>
    </location>
</feature>
<feature type="domain" description="Rap1a immunity protein" evidence="2">
    <location>
        <begin position="31"/>
        <end position="120"/>
    </location>
</feature>
<proteinExistence type="predicted"/>
<protein>
    <recommendedName>
        <fullName evidence="2">Rap1a immunity protein domain-containing protein</fullName>
    </recommendedName>
</protein>
<comment type="caution">
    <text evidence="3">The sequence shown here is derived from an EMBL/GenBank/DDBJ whole genome shotgun (WGS) entry which is preliminary data.</text>
</comment>
<gene>
    <name evidence="3" type="ORF">G3I67_05875</name>
</gene>
<name>A0A6B2R184_9BURK</name>
<dbReference type="EMBL" id="JAAGRN010000003">
    <property type="protein sequence ID" value="NDY82757.1"/>
    <property type="molecule type" value="Genomic_DNA"/>
</dbReference>
<dbReference type="AlphaFoldDB" id="A0A6B2R184"/>
<accession>A0A6B2R184</accession>
<reference evidence="3" key="1">
    <citation type="submission" date="2020-02" db="EMBL/GenBank/DDBJ databases">
        <authorList>
            <person name="Chen W.-M."/>
        </authorList>
    </citation>
    <scope>NUCLEOTIDE SEQUENCE</scope>
    <source>
        <strain evidence="3">NBD-18</strain>
    </source>
</reference>
<dbReference type="Pfam" id="PF18602">
    <property type="entry name" value="Rap1a"/>
    <property type="match status" value="1"/>
</dbReference>
<evidence type="ECO:0000313" key="3">
    <source>
        <dbReference type="EMBL" id="NDY82757.1"/>
    </source>
</evidence>
<evidence type="ECO:0000256" key="1">
    <source>
        <dbReference type="SAM" id="SignalP"/>
    </source>
</evidence>
<organism evidence="3">
    <name type="scientific">Sheuella amnicola</name>
    <dbReference type="NCBI Taxonomy" id="2707330"/>
    <lineage>
        <taxon>Bacteria</taxon>
        <taxon>Pseudomonadati</taxon>
        <taxon>Pseudomonadota</taxon>
        <taxon>Betaproteobacteria</taxon>
        <taxon>Burkholderiales</taxon>
        <taxon>Alcaligenaceae</taxon>
        <taxon>Sheuella</taxon>
    </lineage>
</organism>
<sequence length="122" mass="13473">MIQKYIAMTALAFLPAMHAGAQTLPLADVSTEKFVALCQDPADELAQTFCFGYGEGVYQGHVVTRDPKTPQTICIPKEGIGVTRSEVLAEFIRWTRANPQYDKDYAASTVLKFLPVRFPCKG</sequence>
<feature type="chain" id="PRO_5025583395" description="Rap1a immunity protein domain-containing protein" evidence="1">
    <location>
        <begin position="22"/>
        <end position="122"/>
    </location>
</feature>
<keyword evidence="1" id="KW-0732">Signal</keyword>